<dbReference type="InterPro" id="IPR018060">
    <property type="entry name" value="HTH_AraC"/>
</dbReference>
<dbReference type="PRINTS" id="PR00032">
    <property type="entry name" value="HTHARAC"/>
</dbReference>
<evidence type="ECO:0000256" key="1">
    <source>
        <dbReference type="ARBA" id="ARBA00023015"/>
    </source>
</evidence>
<dbReference type="GO" id="GO:0003700">
    <property type="term" value="F:DNA-binding transcription factor activity"/>
    <property type="evidence" value="ECO:0007669"/>
    <property type="project" value="InterPro"/>
</dbReference>
<dbReference type="Pfam" id="PF14525">
    <property type="entry name" value="AraC_binding_2"/>
    <property type="match status" value="1"/>
</dbReference>
<dbReference type="PROSITE" id="PS00041">
    <property type="entry name" value="HTH_ARAC_FAMILY_1"/>
    <property type="match status" value="1"/>
</dbReference>
<sequence length="318" mass="35753">MSMLLRTPSASFKSLAAWQEVVCAYFVPLEVQPDSRRGFSNRAATDRMGSVDVMELCTSAQRVRRTQALASRAEQALYKVTLQISGSSQIQQDNRSGILHAGEWGIYDTTRPYEVAVQDQSHFLVLQFEEERLLPWLPWLSDAVARSFSATTGPARIAMDMLRLGLQERGHLSPSALSELSQTVIRMMALSLADGRPVTTESALDEVRRGQLLQIQQYVQDHLGDTGLNAQSLALQFRISRRYLYKLFELCGQAPADYIMAARLERACQLLVDGKPGRQISELAWQMGFSDAAVFSHAFRRRYGVSPSEWRRSRICGD</sequence>
<name>A0AAW5VP88_9BURK</name>
<accession>A0AAW5VP88</accession>
<keyword evidence="2" id="KW-0238">DNA-binding</keyword>
<dbReference type="Proteomes" id="UP001208074">
    <property type="component" value="Unassembled WGS sequence"/>
</dbReference>
<dbReference type="InterPro" id="IPR035418">
    <property type="entry name" value="AraC-bd_2"/>
</dbReference>
<protein>
    <submittedName>
        <fullName evidence="5">Helix-turn-helix domain-containing protein</fullName>
    </submittedName>
</protein>
<evidence type="ECO:0000259" key="4">
    <source>
        <dbReference type="PROSITE" id="PS01124"/>
    </source>
</evidence>
<dbReference type="AlphaFoldDB" id="A0AAW5VP88"/>
<keyword evidence="1" id="KW-0805">Transcription regulation</keyword>
<dbReference type="InterPro" id="IPR009057">
    <property type="entry name" value="Homeodomain-like_sf"/>
</dbReference>
<dbReference type="SMART" id="SM00342">
    <property type="entry name" value="HTH_ARAC"/>
    <property type="match status" value="1"/>
</dbReference>
<dbReference type="PANTHER" id="PTHR46796">
    <property type="entry name" value="HTH-TYPE TRANSCRIPTIONAL ACTIVATOR RHAS-RELATED"/>
    <property type="match status" value="1"/>
</dbReference>
<dbReference type="Gene3D" id="1.10.10.60">
    <property type="entry name" value="Homeodomain-like"/>
    <property type="match status" value="1"/>
</dbReference>
<dbReference type="InterPro" id="IPR050204">
    <property type="entry name" value="AraC_XylS_family_regulators"/>
</dbReference>
<dbReference type="EMBL" id="JAPKNB010000007">
    <property type="protein sequence ID" value="MCX5565949.1"/>
    <property type="molecule type" value="Genomic_DNA"/>
</dbReference>
<proteinExistence type="predicted"/>
<evidence type="ECO:0000313" key="5">
    <source>
        <dbReference type="EMBL" id="MCX5565949.1"/>
    </source>
</evidence>
<evidence type="ECO:0000256" key="2">
    <source>
        <dbReference type="ARBA" id="ARBA00023125"/>
    </source>
</evidence>
<dbReference type="RefSeq" id="WP_026484065.1">
    <property type="nucleotide sequence ID" value="NZ_DAMBOE010000002.1"/>
</dbReference>
<comment type="caution">
    <text evidence="5">The sequence shown here is derived from an EMBL/GenBank/DDBJ whole genome shotgun (WGS) entry which is preliminary data.</text>
</comment>
<dbReference type="Pfam" id="PF12833">
    <property type="entry name" value="HTH_18"/>
    <property type="match status" value="1"/>
</dbReference>
<keyword evidence="3" id="KW-0804">Transcription</keyword>
<organism evidence="5 6">
    <name type="scientific">Alcaligenes phenolicus</name>
    <dbReference type="NCBI Taxonomy" id="232846"/>
    <lineage>
        <taxon>Bacteria</taxon>
        <taxon>Pseudomonadati</taxon>
        <taxon>Pseudomonadota</taxon>
        <taxon>Betaproteobacteria</taxon>
        <taxon>Burkholderiales</taxon>
        <taxon>Alcaligenaceae</taxon>
        <taxon>Alcaligenes</taxon>
    </lineage>
</organism>
<dbReference type="PANTHER" id="PTHR46796:SF6">
    <property type="entry name" value="ARAC SUBFAMILY"/>
    <property type="match status" value="1"/>
</dbReference>
<evidence type="ECO:0000256" key="3">
    <source>
        <dbReference type="ARBA" id="ARBA00023163"/>
    </source>
</evidence>
<dbReference type="InterPro" id="IPR020449">
    <property type="entry name" value="Tscrpt_reg_AraC-type_HTH"/>
</dbReference>
<dbReference type="PROSITE" id="PS01124">
    <property type="entry name" value="HTH_ARAC_FAMILY_2"/>
    <property type="match status" value="1"/>
</dbReference>
<feature type="domain" description="HTH araC/xylS-type" evidence="4">
    <location>
        <begin position="213"/>
        <end position="313"/>
    </location>
</feature>
<evidence type="ECO:0000313" key="6">
    <source>
        <dbReference type="Proteomes" id="UP001208074"/>
    </source>
</evidence>
<dbReference type="InterPro" id="IPR018062">
    <property type="entry name" value="HTH_AraC-typ_CS"/>
</dbReference>
<gene>
    <name evidence="5" type="ORF">OSH02_11300</name>
</gene>
<dbReference type="SUPFAM" id="SSF46689">
    <property type="entry name" value="Homeodomain-like"/>
    <property type="match status" value="1"/>
</dbReference>
<dbReference type="GO" id="GO:0043565">
    <property type="term" value="F:sequence-specific DNA binding"/>
    <property type="evidence" value="ECO:0007669"/>
    <property type="project" value="InterPro"/>
</dbReference>
<dbReference type="GeneID" id="94038824"/>
<reference evidence="5" key="1">
    <citation type="submission" date="2022-11" db="EMBL/GenBank/DDBJ databases">
        <title>Biodiversity and phylogenetic relationships of bacteria.</title>
        <authorList>
            <person name="Machado R.A.R."/>
            <person name="Bhat A."/>
            <person name="Loulou A."/>
            <person name="Kallel S."/>
        </authorList>
    </citation>
    <scope>NUCLEOTIDE SEQUENCE</scope>
    <source>
        <strain evidence="5">DSM 16503</strain>
    </source>
</reference>